<accession>A0A392P4L1</accession>
<evidence type="ECO:0000313" key="4">
    <source>
        <dbReference type="Proteomes" id="UP000265520"/>
    </source>
</evidence>
<dbReference type="Pfam" id="PF00646">
    <property type="entry name" value="F-box"/>
    <property type="match status" value="1"/>
</dbReference>
<feature type="non-terminal residue" evidence="3">
    <location>
        <position position="152"/>
    </location>
</feature>
<dbReference type="InterPro" id="IPR001810">
    <property type="entry name" value="F-box_dom"/>
</dbReference>
<dbReference type="CDD" id="cd22157">
    <property type="entry name" value="F-box_AtFBW1-like"/>
    <property type="match status" value="1"/>
</dbReference>
<comment type="caution">
    <text evidence="3">The sequence shown here is derived from an EMBL/GenBank/DDBJ whole genome shotgun (WGS) entry which is preliminary data.</text>
</comment>
<dbReference type="PANTHER" id="PTHR31672">
    <property type="entry name" value="BNACNNG10540D PROTEIN"/>
    <property type="match status" value="1"/>
</dbReference>
<dbReference type="InterPro" id="IPR017451">
    <property type="entry name" value="F-box-assoc_interact_dom"/>
</dbReference>
<dbReference type="PANTHER" id="PTHR31672:SF13">
    <property type="entry name" value="F-BOX PROTEIN CPR30-LIKE"/>
    <property type="match status" value="1"/>
</dbReference>
<dbReference type="InterPro" id="IPR050796">
    <property type="entry name" value="SCF_F-box_component"/>
</dbReference>
<protein>
    <submittedName>
        <fullName evidence="3">F-box/kelch-repeat protein</fullName>
    </submittedName>
</protein>
<feature type="domain" description="F-box" evidence="2">
    <location>
        <begin position="36"/>
        <end position="77"/>
    </location>
</feature>
<sequence>MSETDERNDVASSEPQKAETTATKHLNYSIGTLTLTLPLLTLPFELIVEILSRLPVKSLMQFQCVCKSWKSLISDPNCHGILCFAVGNFALLWNPSIRKFTKSPSLEYPPRHDVFGFSFGYDDVSDSYKVVAVCSINNGSRAKQKQVKIHTL</sequence>
<dbReference type="SMART" id="SM00256">
    <property type="entry name" value="FBOX"/>
    <property type="match status" value="1"/>
</dbReference>
<reference evidence="3 4" key="1">
    <citation type="journal article" date="2018" name="Front. Plant Sci.">
        <title>Red Clover (Trifolium pratense) and Zigzag Clover (T. medium) - A Picture of Genomic Similarities and Differences.</title>
        <authorList>
            <person name="Dluhosova J."/>
            <person name="Istvanek J."/>
            <person name="Nedelnik J."/>
            <person name="Repkova J."/>
        </authorList>
    </citation>
    <scope>NUCLEOTIDE SEQUENCE [LARGE SCALE GENOMIC DNA]</scope>
    <source>
        <strain evidence="4">cv. 10/8</strain>
        <tissue evidence="3">Leaf</tissue>
    </source>
</reference>
<dbReference type="EMBL" id="LXQA010061616">
    <property type="protein sequence ID" value="MCI06370.1"/>
    <property type="molecule type" value="Genomic_DNA"/>
</dbReference>
<dbReference type="SUPFAM" id="SSF81383">
    <property type="entry name" value="F-box domain"/>
    <property type="match status" value="1"/>
</dbReference>
<dbReference type="Proteomes" id="UP000265520">
    <property type="component" value="Unassembled WGS sequence"/>
</dbReference>
<dbReference type="InterPro" id="IPR036047">
    <property type="entry name" value="F-box-like_dom_sf"/>
</dbReference>
<dbReference type="AlphaFoldDB" id="A0A392P4L1"/>
<evidence type="ECO:0000256" key="1">
    <source>
        <dbReference type="SAM" id="MobiDB-lite"/>
    </source>
</evidence>
<organism evidence="3 4">
    <name type="scientific">Trifolium medium</name>
    <dbReference type="NCBI Taxonomy" id="97028"/>
    <lineage>
        <taxon>Eukaryota</taxon>
        <taxon>Viridiplantae</taxon>
        <taxon>Streptophyta</taxon>
        <taxon>Embryophyta</taxon>
        <taxon>Tracheophyta</taxon>
        <taxon>Spermatophyta</taxon>
        <taxon>Magnoliopsida</taxon>
        <taxon>eudicotyledons</taxon>
        <taxon>Gunneridae</taxon>
        <taxon>Pentapetalae</taxon>
        <taxon>rosids</taxon>
        <taxon>fabids</taxon>
        <taxon>Fabales</taxon>
        <taxon>Fabaceae</taxon>
        <taxon>Papilionoideae</taxon>
        <taxon>50 kb inversion clade</taxon>
        <taxon>NPAAA clade</taxon>
        <taxon>Hologalegina</taxon>
        <taxon>IRL clade</taxon>
        <taxon>Trifolieae</taxon>
        <taxon>Trifolium</taxon>
    </lineage>
</organism>
<keyword evidence="4" id="KW-1185">Reference proteome</keyword>
<proteinExistence type="predicted"/>
<evidence type="ECO:0000259" key="2">
    <source>
        <dbReference type="PROSITE" id="PS50181"/>
    </source>
</evidence>
<dbReference type="PROSITE" id="PS50181">
    <property type="entry name" value="FBOX"/>
    <property type="match status" value="1"/>
</dbReference>
<evidence type="ECO:0000313" key="3">
    <source>
        <dbReference type="EMBL" id="MCI06370.1"/>
    </source>
</evidence>
<feature type="compositionally biased region" description="Polar residues" evidence="1">
    <location>
        <begin position="10"/>
        <end position="20"/>
    </location>
</feature>
<dbReference type="NCBIfam" id="TIGR01640">
    <property type="entry name" value="F_box_assoc_1"/>
    <property type="match status" value="1"/>
</dbReference>
<name>A0A392P4L1_9FABA</name>
<feature type="region of interest" description="Disordered" evidence="1">
    <location>
        <begin position="1"/>
        <end position="20"/>
    </location>
</feature>
<dbReference type="Gene3D" id="1.20.1280.50">
    <property type="match status" value="1"/>
</dbReference>